<dbReference type="InterPro" id="IPR018741">
    <property type="entry name" value="DUF2288"/>
</dbReference>
<dbReference type="Proteomes" id="UP000642180">
    <property type="component" value="Unassembled WGS sequence"/>
</dbReference>
<name>A0A8J3F318_9BURK</name>
<keyword evidence="2" id="KW-1185">Reference proteome</keyword>
<sequence>MQASDKEQQLLHAKLNMETSQIAWSELLRYFAGGHVIYVSNELDLVDVAARFTVDDKSAVEQWLNEKRICKATDDQARDWLAADAMLWAVVARPWILVQEKKPEPASTVH</sequence>
<protein>
    <recommendedName>
        <fullName evidence="3">DUF2288 domain-containing protein</fullName>
    </recommendedName>
</protein>
<evidence type="ECO:0008006" key="3">
    <source>
        <dbReference type="Google" id="ProtNLM"/>
    </source>
</evidence>
<comment type="caution">
    <text evidence="1">The sequence shown here is derived from an EMBL/GenBank/DDBJ whole genome shotgun (WGS) entry which is preliminary data.</text>
</comment>
<evidence type="ECO:0000313" key="2">
    <source>
        <dbReference type="Proteomes" id="UP000642180"/>
    </source>
</evidence>
<evidence type="ECO:0000313" key="1">
    <source>
        <dbReference type="EMBL" id="GGI19356.1"/>
    </source>
</evidence>
<dbReference type="AlphaFoldDB" id="A0A8J3F318"/>
<organism evidence="1 2">
    <name type="scientific">Oxalicibacterium faecigallinarum</name>
    <dbReference type="NCBI Taxonomy" id="573741"/>
    <lineage>
        <taxon>Bacteria</taxon>
        <taxon>Pseudomonadati</taxon>
        <taxon>Pseudomonadota</taxon>
        <taxon>Betaproteobacteria</taxon>
        <taxon>Burkholderiales</taxon>
        <taxon>Oxalobacteraceae</taxon>
        <taxon>Oxalicibacterium</taxon>
    </lineage>
</organism>
<accession>A0A8J3F318</accession>
<dbReference type="Pfam" id="PF10052">
    <property type="entry name" value="DUF2288"/>
    <property type="match status" value="1"/>
</dbReference>
<dbReference type="RefSeq" id="WP_188380960.1">
    <property type="nucleotide sequence ID" value="NZ_BMDI01000001.1"/>
</dbReference>
<dbReference type="EMBL" id="BMDI01000001">
    <property type="protein sequence ID" value="GGI19356.1"/>
    <property type="molecule type" value="Genomic_DNA"/>
</dbReference>
<reference evidence="2" key="1">
    <citation type="journal article" date="2019" name="Int. J. Syst. Evol. Microbiol.">
        <title>The Global Catalogue of Microorganisms (GCM) 10K type strain sequencing project: providing services to taxonomists for standard genome sequencing and annotation.</title>
        <authorList>
            <consortium name="The Broad Institute Genomics Platform"/>
            <consortium name="The Broad Institute Genome Sequencing Center for Infectious Disease"/>
            <person name="Wu L."/>
            <person name="Ma J."/>
        </authorList>
    </citation>
    <scope>NUCLEOTIDE SEQUENCE [LARGE SCALE GENOMIC DNA]</scope>
    <source>
        <strain evidence="2">CCM 2767</strain>
    </source>
</reference>
<gene>
    <name evidence="1" type="ORF">GCM10008066_18670</name>
</gene>
<proteinExistence type="predicted"/>